<keyword evidence="4" id="KW-0238">DNA-binding</keyword>
<evidence type="ECO:0000256" key="4">
    <source>
        <dbReference type="ARBA" id="ARBA00023125"/>
    </source>
</evidence>
<keyword evidence="3" id="KW-0805">Transcription regulation</keyword>
<keyword evidence="2" id="KW-0862">Zinc</keyword>
<dbReference type="GO" id="GO:0000981">
    <property type="term" value="F:DNA-binding transcription factor activity, RNA polymerase II-specific"/>
    <property type="evidence" value="ECO:0007669"/>
    <property type="project" value="InterPro"/>
</dbReference>
<dbReference type="GO" id="GO:0008270">
    <property type="term" value="F:zinc ion binding"/>
    <property type="evidence" value="ECO:0007669"/>
    <property type="project" value="InterPro"/>
</dbReference>
<sequence length="358" mass="40082">MVHSMLVHHSSARRKACTECVRVKRRCDLVVPACTRCNTRGLDCQYISFPKRLAEDQIGAVTPVARPMKEQCTLLSTPGSIVSSSPRSPWQGTTFSTVDFPELAPITKDQVDFCTTQFQSCIAQLVQGVNLPFIHHTSYKDTVPCLYQDLVGVSAMYCQRTPENLPVVFAMLDDNISRLIAKSSSWGPEELLLGTQALIVYQIIRLFDGDIRQRANAERQSVLLETWTSQLQAALNTFQNTFQLESPTHRWWVLLESARRTLLVSVMLQALYSLLRDGICTSVPYMATLPVSLDGALWGMSTEDWHKTALGAEGDPVTYREFVAKWVDGAPLQIEAYETILLVACKHNAQRMSFEASS</sequence>
<dbReference type="AlphaFoldDB" id="A0AAN6E1P3"/>
<name>A0AAN6E1P3_9EURO</name>
<keyword evidence="6" id="KW-0539">Nucleus</keyword>
<evidence type="ECO:0000256" key="2">
    <source>
        <dbReference type="ARBA" id="ARBA00022833"/>
    </source>
</evidence>
<evidence type="ECO:0000256" key="5">
    <source>
        <dbReference type="ARBA" id="ARBA00023163"/>
    </source>
</evidence>
<evidence type="ECO:0000256" key="1">
    <source>
        <dbReference type="ARBA" id="ARBA00022723"/>
    </source>
</evidence>
<evidence type="ECO:0000259" key="7">
    <source>
        <dbReference type="PROSITE" id="PS50048"/>
    </source>
</evidence>
<evidence type="ECO:0000313" key="9">
    <source>
        <dbReference type="Proteomes" id="UP001203852"/>
    </source>
</evidence>
<protein>
    <recommendedName>
        <fullName evidence="7">Zn(2)-C6 fungal-type domain-containing protein</fullName>
    </recommendedName>
</protein>
<dbReference type="EMBL" id="MU404351">
    <property type="protein sequence ID" value="KAI1616530.1"/>
    <property type="molecule type" value="Genomic_DNA"/>
</dbReference>
<dbReference type="CDD" id="cd00067">
    <property type="entry name" value="GAL4"/>
    <property type="match status" value="1"/>
</dbReference>
<proteinExistence type="predicted"/>
<evidence type="ECO:0000256" key="6">
    <source>
        <dbReference type="ARBA" id="ARBA00023242"/>
    </source>
</evidence>
<dbReference type="SMART" id="SM00066">
    <property type="entry name" value="GAL4"/>
    <property type="match status" value="1"/>
</dbReference>
<dbReference type="SUPFAM" id="SSF57701">
    <property type="entry name" value="Zn2/Cys6 DNA-binding domain"/>
    <property type="match status" value="1"/>
</dbReference>
<gene>
    <name evidence="8" type="ORF">EDD36DRAFT_138000</name>
</gene>
<evidence type="ECO:0000256" key="3">
    <source>
        <dbReference type="ARBA" id="ARBA00023015"/>
    </source>
</evidence>
<accession>A0AAN6E1P3</accession>
<reference evidence="8" key="1">
    <citation type="journal article" date="2022" name="bioRxiv">
        <title>Deciphering the potential niche of two novel black yeast fungi from a biological soil crust based on their genomes, phenotypes, and melanin regulation.</title>
        <authorList>
            <consortium name="DOE Joint Genome Institute"/>
            <person name="Carr E.C."/>
            <person name="Barton Q."/>
            <person name="Grambo S."/>
            <person name="Sullivan M."/>
            <person name="Renfro C.M."/>
            <person name="Kuo A."/>
            <person name="Pangilinan J."/>
            <person name="Lipzen A."/>
            <person name="Keymanesh K."/>
            <person name="Savage E."/>
            <person name="Barry K."/>
            <person name="Grigoriev I.V."/>
            <person name="Riekhof W.R."/>
            <person name="Harris S.S."/>
        </authorList>
    </citation>
    <scope>NUCLEOTIDE SEQUENCE</scope>
    <source>
        <strain evidence="8">JF 03-4F</strain>
    </source>
</reference>
<feature type="domain" description="Zn(2)-C6 fungal-type" evidence="7">
    <location>
        <begin position="16"/>
        <end position="46"/>
    </location>
</feature>
<evidence type="ECO:0000313" key="8">
    <source>
        <dbReference type="EMBL" id="KAI1616530.1"/>
    </source>
</evidence>
<keyword evidence="5" id="KW-0804">Transcription</keyword>
<dbReference type="Gene3D" id="4.10.240.10">
    <property type="entry name" value="Zn(2)-C6 fungal-type DNA-binding domain"/>
    <property type="match status" value="1"/>
</dbReference>
<dbReference type="PANTHER" id="PTHR47660">
    <property type="entry name" value="TRANSCRIPTION FACTOR WITH C2H2 AND ZN(2)-CYS(6) DNA BINDING DOMAIN (EUROFUNG)-RELATED-RELATED"/>
    <property type="match status" value="1"/>
</dbReference>
<dbReference type="Pfam" id="PF00172">
    <property type="entry name" value="Zn_clus"/>
    <property type="match status" value="1"/>
</dbReference>
<keyword evidence="9" id="KW-1185">Reference proteome</keyword>
<dbReference type="GO" id="GO:0003677">
    <property type="term" value="F:DNA binding"/>
    <property type="evidence" value="ECO:0007669"/>
    <property type="project" value="UniProtKB-KW"/>
</dbReference>
<keyword evidence="1" id="KW-0479">Metal-binding</keyword>
<dbReference type="InterPro" id="IPR036864">
    <property type="entry name" value="Zn2-C6_fun-type_DNA-bd_sf"/>
</dbReference>
<dbReference type="InterPro" id="IPR001138">
    <property type="entry name" value="Zn2Cys6_DnaBD"/>
</dbReference>
<dbReference type="PROSITE" id="PS50048">
    <property type="entry name" value="ZN2_CY6_FUNGAL_2"/>
    <property type="match status" value="1"/>
</dbReference>
<comment type="caution">
    <text evidence="8">The sequence shown here is derived from an EMBL/GenBank/DDBJ whole genome shotgun (WGS) entry which is preliminary data.</text>
</comment>
<organism evidence="8 9">
    <name type="scientific">Exophiala viscosa</name>
    <dbReference type="NCBI Taxonomy" id="2486360"/>
    <lineage>
        <taxon>Eukaryota</taxon>
        <taxon>Fungi</taxon>
        <taxon>Dikarya</taxon>
        <taxon>Ascomycota</taxon>
        <taxon>Pezizomycotina</taxon>
        <taxon>Eurotiomycetes</taxon>
        <taxon>Chaetothyriomycetidae</taxon>
        <taxon>Chaetothyriales</taxon>
        <taxon>Herpotrichiellaceae</taxon>
        <taxon>Exophiala</taxon>
    </lineage>
</organism>
<dbReference type="Proteomes" id="UP001203852">
    <property type="component" value="Unassembled WGS sequence"/>
</dbReference>